<dbReference type="KEGG" id="osn:115211020"/>
<dbReference type="Proteomes" id="UP000515154">
    <property type="component" value="Linkage group LG4"/>
</dbReference>
<protein>
    <submittedName>
        <fullName evidence="20">Uncharacterized protein DDB_G0287625</fullName>
    </submittedName>
</protein>
<evidence type="ECO:0000256" key="11">
    <source>
        <dbReference type="ARBA" id="ARBA00023015"/>
    </source>
</evidence>
<evidence type="ECO:0000256" key="8">
    <source>
        <dbReference type="ARBA" id="ARBA00022833"/>
    </source>
</evidence>
<feature type="region of interest" description="Disordered" evidence="15">
    <location>
        <begin position="614"/>
        <end position="661"/>
    </location>
</feature>
<keyword evidence="7 14" id="KW-0863">Zinc-finger</keyword>
<evidence type="ECO:0000256" key="2">
    <source>
        <dbReference type="ARBA" id="ARBA00022491"/>
    </source>
</evidence>
<dbReference type="PROSITE" id="PS50105">
    <property type="entry name" value="SAM_DOMAIN"/>
    <property type="match status" value="1"/>
</dbReference>
<feature type="domain" description="SAMD1-like winged helix (WH)" evidence="18">
    <location>
        <begin position="1"/>
        <end position="74"/>
    </location>
</feature>
<keyword evidence="3" id="KW-1017">Isopeptide bond</keyword>
<dbReference type="Gene3D" id="1.10.150.50">
    <property type="entry name" value="Transcription Factor, Ets-1"/>
    <property type="match status" value="1"/>
</dbReference>
<feature type="domain" description="PHD-type" evidence="16">
    <location>
        <begin position="553"/>
        <end position="603"/>
    </location>
</feature>
<name>A0A6P7SBM7_9MOLL</name>
<evidence type="ECO:0000256" key="4">
    <source>
        <dbReference type="ARBA" id="ARBA00022553"/>
    </source>
</evidence>
<feature type="compositionally biased region" description="Low complexity" evidence="15">
    <location>
        <begin position="272"/>
        <end position="286"/>
    </location>
</feature>
<organism evidence="19 20">
    <name type="scientific">Octopus sinensis</name>
    <name type="common">East Asian common octopus</name>
    <dbReference type="NCBI Taxonomy" id="2607531"/>
    <lineage>
        <taxon>Eukaryota</taxon>
        <taxon>Metazoa</taxon>
        <taxon>Spiralia</taxon>
        <taxon>Lophotrochozoa</taxon>
        <taxon>Mollusca</taxon>
        <taxon>Cephalopoda</taxon>
        <taxon>Coleoidea</taxon>
        <taxon>Octopodiformes</taxon>
        <taxon>Octopoda</taxon>
        <taxon>Incirrata</taxon>
        <taxon>Octopodidae</taxon>
        <taxon>Octopus</taxon>
    </lineage>
</organism>
<feature type="domain" description="PHD-type" evidence="16">
    <location>
        <begin position="497"/>
        <end position="556"/>
    </location>
</feature>
<dbReference type="Gene3D" id="3.30.40.10">
    <property type="entry name" value="Zinc/RING finger domain, C3HC4 (zinc finger)"/>
    <property type="match status" value="1"/>
</dbReference>
<evidence type="ECO:0000259" key="16">
    <source>
        <dbReference type="PROSITE" id="PS50016"/>
    </source>
</evidence>
<evidence type="ECO:0000313" key="20">
    <source>
        <dbReference type="RefSeq" id="XP_029635727.1"/>
    </source>
</evidence>
<feature type="region of interest" description="Disordered" evidence="15">
    <location>
        <begin position="82"/>
        <end position="154"/>
    </location>
</feature>
<evidence type="ECO:0000256" key="12">
    <source>
        <dbReference type="ARBA" id="ARBA00023163"/>
    </source>
</evidence>
<evidence type="ECO:0000256" key="13">
    <source>
        <dbReference type="ARBA" id="ARBA00023242"/>
    </source>
</evidence>
<evidence type="ECO:0000256" key="1">
    <source>
        <dbReference type="ARBA" id="ARBA00004123"/>
    </source>
</evidence>
<dbReference type="Pfam" id="PF00628">
    <property type="entry name" value="PHD"/>
    <property type="match status" value="1"/>
</dbReference>
<dbReference type="CDD" id="cd09583">
    <property type="entry name" value="SAM_Atherin-like"/>
    <property type="match status" value="1"/>
</dbReference>
<dbReference type="InterPro" id="IPR048589">
    <property type="entry name" value="SAMD1-like_WH"/>
</dbReference>
<evidence type="ECO:0000313" key="19">
    <source>
        <dbReference type="Proteomes" id="UP000515154"/>
    </source>
</evidence>
<evidence type="ECO:0000259" key="17">
    <source>
        <dbReference type="PROSITE" id="PS50105"/>
    </source>
</evidence>
<gene>
    <name evidence="20" type="primary">LOC115211020</name>
</gene>
<evidence type="ECO:0000256" key="7">
    <source>
        <dbReference type="ARBA" id="ARBA00022771"/>
    </source>
</evidence>
<dbReference type="GO" id="GO:0005634">
    <property type="term" value="C:nucleus"/>
    <property type="evidence" value="ECO:0007669"/>
    <property type="project" value="UniProtKB-SubCell"/>
</dbReference>
<dbReference type="Pfam" id="PF21524">
    <property type="entry name" value="SAMD1_WH"/>
    <property type="match status" value="1"/>
</dbReference>
<dbReference type="RefSeq" id="XP_029635727.1">
    <property type="nucleotide sequence ID" value="XM_029779867.2"/>
</dbReference>
<evidence type="ECO:0000256" key="10">
    <source>
        <dbReference type="ARBA" id="ARBA00022853"/>
    </source>
</evidence>
<feature type="region of interest" description="Disordered" evidence="15">
    <location>
        <begin position="242"/>
        <end position="294"/>
    </location>
</feature>
<feature type="compositionally biased region" description="Polar residues" evidence="15">
    <location>
        <begin position="140"/>
        <end position="149"/>
    </location>
</feature>
<dbReference type="GO" id="GO:0006325">
    <property type="term" value="P:chromatin organization"/>
    <property type="evidence" value="ECO:0007669"/>
    <property type="project" value="UniProtKB-KW"/>
</dbReference>
<dbReference type="InterPro" id="IPR001660">
    <property type="entry name" value="SAM"/>
</dbReference>
<comment type="subcellular location">
    <subcellularLocation>
        <location evidence="1">Nucleus</location>
    </subcellularLocation>
</comment>
<accession>A0A6P7SBM7</accession>
<keyword evidence="10" id="KW-0156">Chromatin regulator</keyword>
<dbReference type="InterPro" id="IPR011011">
    <property type="entry name" value="Znf_FYVE_PHD"/>
</dbReference>
<dbReference type="GO" id="GO:0003677">
    <property type="term" value="F:DNA binding"/>
    <property type="evidence" value="ECO:0007669"/>
    <property type="project" value="InterPro"/>
</dbReference>
<dbReference type="PROSITE" id="PS52014">
    <property type="entry name" value="SAMD1_WH"/>
    <property type="match status" value="1"/>
</dbReference>
<dbReference type="Pfam" id="PF00536">
    <property type="entry name" value="SAM_1"/>
    <property type="match status" value="1"/>
</dbReference>
<keyword evidence="5" id="KW-0479">Metal-binding</keyword>
<keyword evidence="9" id="KW-0832">Ubl conjugation</keyword>
<dbReference type="GO" id="GO:0008270">
    <property type="term" value="F:zinc ion binding"/>
    <property type="evidence" value="ECO:0007669"/>
    <property type="project" value="UniProtKB-KW"/>
</dbReference>
<dbReference type="PROSITE" id="PS50016">
    <property type="entry name" value="ZF_PHD_2"/>
    <property type="match status" value="2"/>
</dbReference>
<feature type="compositionally biased region" description="Polar residues" evidence="15">
    <location>
        <begin position="211"/>
        <end position="220"/>
    </location>
</feature>
<dbReference type="SMART" id="SM00249">
    <property type="entry name" value="PHD"/>
    <property type="match status" value="2"/>
</dbReference>
<keyword evidence="8" id="KW-0862">Zinc</keyword>
<dbReference type="InterPro" id="IPR001965">
    <property type="entry name" value="Znf_PHD"/>
</dbReference>
<keyword evidence="4" id="KW-0597">Phosphoprotein</keyword>
<proteinExistence type="predicted"/>
<dbReference type="SMART" id="SM00454">
    <property type="entry name" value="SAM"/>
    <property type="match status" value="1"/>
</dbReference>
<feature type="compositionally biased region" description="Polar residues" evidence="15">
    <location>
        <begin position="83"/>
        <end position="131"/>
    </location>
</feature>
<feature type="compositionally biased region" description="Polar residues" evidence="15">
    <location>
        <begin position="636"/>
        <end position="650"/>
    </location>
</feature>
<dbReference type="InterPro" id="IPR013761">
    <property type="entry name" value="SAM/pointed_sf"/>
</dbReference>
<dbReference type="AlphaFoldDB" id="A0A6P7SBM7"/>
<sequence length="758" mass="83575">MLGIKFKDVILETIDQLRKRKARPDLDRISNMLQRKHGISFEDTEAILEKLVDSEVVFKVDYKGSTSYRNAAKWRINHIGGQVHNSNQSNQKIRALGQQPSNNSTSTTDVMNVSESVVSPGNRKNSSNRSHVNVVDTKELNPTSTTSSDSHLDKAASNYQCSENKAGNRGTKKTNVNVTTTATILTTSSPCYTSTLSTRQIGRNSRKEQASSKTTNTNVKRNTENWQCKENKLTETTAFADTQNEKESEWDKKLLINDNSSGDAVMTDTFTENDSNNKNNENNDNNSNERHSSCTLSARQTVHRKNMNNTLIARIVNNYKADSNNNNANGNDKNGISSSSDVEHCNGGGGGDDINTSCNKFKKAIGTSHFPSSAELVHDALSKLKSSLSSCVTVTTAGVTDASKSSPSIGSCQGRRENRQQSAVLSKLGHPCREKQLQNKVSLSTTNAQPRGNRMTKTATPVAPVLARRGRPVSKRKRIRKTHGPEFESEDILKFDQEKCVSCLLTADRNKHGQPEELLVCKDCNTTVHPSCMDYCEELATKARNSPWQCIECKTCFICDDSGDGDCMLFCDACDKGYHMKCHLPRVNEKPKGKWVCGQCASESENCLAQPMEFETATPEESSMPTTNGNHRDNMETTSPPGLPTPQDSPAQPEPEDKPCVKEEPVSLPMLRDFQGPYPDAANWSIDDVVNFFKSAGFVTQAEAFREQEIDGKSLLLMKRSDVLTGLSLKLGPALKMYTHVQNLQLVGQSSYVNGTGH</sequence>
<evidence type="ECO:0000256" key="9">
    <source>
        <dbReference type="ARBA" id="ARBA00022843"/>
    </source>
</evidence>
<evidence type="ECO:0000259" key="18">
    <source>
        <dbReference type="PROSITE" id="PS52014"/>
    </source>
</evidence>
<dbReference type="PANTHER" id="PTHR45888:SF4">
    <property type="entry name" value="PHD FINGER PROTEIN 10"/>
    <property type="match status" value="1"/>
</dbReference>
<evidence type="ECO:0000256" key="14">
    <source>
        <dbReference type="PROSITE-ProRule" id="PRU00146"/>
    </source>
</evidence>
<reference evidence="20" key="1">
    <citation type="submission" date="2025-08" db="UniProtKB">
        <authorList>
            <consortium name="RefSeq"/>
        </authorList>
    </citation>
    <scope>IDENTIFICATION</scope>
</reference>
<dbReference type="PANTHER" id="PTHR45888">
    <property type="entry name" value="HL01030P-RELATED"/>
    <property type="match status" value="1"/>
</dbReference>
<keyword evidence="12" id="KW-0804">Transcription</keyword>
<dbReference type="SUPFAM" id="SSF47769">
    <property type="entry name" value="SAM/Pointed domain"/>
    <property type="match status" value="1"/>
</dbReference>
<keyword evidence="13" id="KW-0539">Nucleus</keyword>
<feature type="compositionally biased region" description="Low complexity" evidence="15">
    <location>
        <begin position="322"/>
        <end position="335"/>
    </location>
</feature>
<keyword evidence="6" id="KW-0677">Repeat</keyword>
<feature type="region of interest" description="Disordered" evidence="15">
    <location>
        <begin position="194"/>
        <end position="222"/>
    </location>
</feature>
<evidence type="ECO:0000256" key="6">
    <source>
        <dbReference type="ARBA" id="ARBA00022737"/>
    </source>
</evidence>
<feature type="compositionally biased region" description="Polar residues" evidence="15">
    <location>
        <begin position="194"/>
        <end position="203"/>
    </location>
</feature>
<evidence type="ECO:0000256" key="15">
    <source>
        <dbReference type="SAM" id="MobiDB-lite"/>
    </source>
</evidence>
<evidence type="ECO:0000256" key="5">
    <source>
        <dbReference type="ARBA" id="ARBA00022723"/>
    </source>
</evidence>
<feature type="region of interest" description="Disordered" evidence="15">
    <location>
        <begin position="322"/>
        <end position="348"/>
    </location>
</feature>
<dbReference type="InterPro" id="IPR013083">
    <property type="entry name" value="Znf_RING/FYVE/PHD"/>
</dbReference>
<feature type="compositionally biased region" description="Polar residues" evidence="15">
    <location>
        <begin position="619"/>
        <end position="629"/>
    </location>
</feature>
<keyword evidence="2" id="KW-0678">Repressor</keyword>
<dbReference type="SUPFAM" id="SSF57903">
    <property type="entry name" value="FYVE/PHD zinc finger"/>
    <property type="match status" value="2"/>
</dbReference>
<feature type="domain" description="SAM" evidence="17">
    <location>
        <begin position="684"/>
        <end position="732"/>
    </location>
</feature>
<feature type="compositionally biased region" description="Basic and acidic residues" evidence="15">
    <location>
        <begin position="243"/>
        <end position="255"/>
    </location>
</feature>
<keyword evidence="19" id="KW-1185">Reference proteome</keyword>
<evidence type="ECO:0000256" key="3">
    <source>
        <dbReference type="ARBA" id="ARBA00022499"/>
    </source>
</evidence>
<dbReference type="CDD" id="cd15527">
    <property type="entry name" value="PHD2_KAT6A_6B"/>
    <property type="match status" value="1"/>
</dbReference>
<keyword evidence="11" id="KW-0805">Transcription regulation</keyword>
<dbReference type="InterPro" id="IPR019787">
    <property type="entry name" value="Znf_PHD-finger"/>
</dbReference>